<proteinExistence type="predicted"/>
<keyword evidence="3" id="KW-1185">Reference proteome</keyword>
<dbReference type="RefSeq" id="WP_397614859.1">
    <property type="nucleotide sequence ID" value="NZ_JBIRRB010000018.1"/>
</dbReference>
<accession>A0ABW7TEQ3</accession>
<evidence type="ECO:0000313" key="3">
    <source>
        <dbReference type="Proteomes" id="UP001611162"/>
    </source>
</evidence>
<sequence>MTTRPLLLLDVDGPLNPYGAKPERRPEGYQTHRMRPTGWKQHERRKPLRVWLNSTHGPALLALPFDLVWATTWGHEANELIAPHIGLPELPVIEWDAVAREATPASLFWKTPQVVEYAAGRPFAWLDDDIDLHDKQYVATHHEGPALLHWVSPQKGLLPQDFETLTTWSEKPAKPAPLW</sequence>
<feature type="region of interest" description="Disordered" evidence="1">
    <location>
        <begin position="17"/>
        <end position="38"/>
    </location>
</feature>
<dbReference type="EMBL" id="JBIRRB010000018">
    <property type="protein sequence ID" value="MFI0915235.1"/>
    <property type="molecule type" value="Genomic_DNA"/>
</dbReference>
<organism evidence="2 3">
    <name type="scientific">Streptomyces abikoensis</name>
    <dbReference type="NCBI Taxonomy" id="97398"/>
    <lineage>
        <taxon>Bacteria</taxon>
        <taxon>Bacillati</taxon>
        <taxon>Actinomycetota</taxon>
        <taxon>Actinomycetes</taxon>
        <taxon>Kitasatosporales</taxon>
        <taxon>Streptomycetaceae</taxon>
        <taxon>Streptomyces</taxon>
    </lineage>
</organism>
<reference evidence="2 3" key="1">
    <citation type="submission" date="2024-10" db="EMBL/GenBank/DDBJ databases">
        <title>The Natural Products Discovery Center: Release of the First 8490 Sequenced Strains for Exploring Actinobacteria Biosynthetic Diversity.</title>
        <authorList>
            <person name="Kalkreuter E."/>
            <person name="Kautsar S.A."/>
            <person name="Yang D."/>
            <person name="Bader C.D."/>
            <person name="Teijaro C.N."/>
            <person name="Fluegel L."/>
            <person name="Davis C.M."/>
            <person name="Simpson J.R."/>
            <person name="Lauterbach L."/>
            <person name="Steele A.D."/>
            <person name="Gui C."/>
            <person name="Meng S."/>
            <person name="Li G."/>
            <person name="Viehrig K."/>
            <person name="Ye F."/>
            <person name="Su P."/>
            <person name="Kiefer A.F."/>
            <person name="Nichols A."/>
            <person name="Cepeda A.J."/>
            <person name="Yan W."/>
            <person name="Fan B."/>
            <person name="Jiang Y."/>
            <person name="Adhikari A."/>
            <person name="Zheng C.-J."/>
            <person name="Schuster L."/>
            <person name="Cowan T.M."/>
            <person name="Smanski M.J."/>
            <person name="Chevrette M.G."/>
            <person name="De Carvalho L.P.S."/>
            <person name="Shen B."/>
        </authorList>
    </citation>
    <scope>NUCLEOTIDE SEQUENCE [LARGE SCALE GENOMIC DNA]</scope>
    <source>
        <strain evidence="2 3">NPDC020979</strain>
    </source>
</reference>
<evidence type="ECO:0000313" key="2">
    <source>
        <dbReference type="EMBL" id="MFI0915235.1"/>
    </source>
</evidence>
<name>A0ABW7TEQ3_9ACTN</name>
<dbReference type="Proteomes" id="UP001611162">
    <property type="component" value="Unassembled WGS sequence"/>
</dbReference>
<comment type="caution">
    <text evidence="2">The sequence shown here is derived from an EMBL/GenBank/DDBJ whole genome shotgun (WGS) entry which is preliminary data.</text>
</comment>
<evidence type="ECO:0008006" key="4">
    <source>
        <dbReference type="Google" id="ProtNLM"/>
    </source>
</evidence>
<protein>
    <recommendedName>
        <fullName evidence="4">Secreted protein</fullName>
    </recommendedName>
</protein>
<gene>
    <name evidence="2" type="ORF">ACH4TF_33105</name>
</gene>
<evidence type="ECO:0000256" key="1">
    <source>
        <dbReference type="SAM" id="MobiDB-lite"/>
    </source>
</evidence>